<dbReference type="AlphaFoldDB" id="A0A6C0L8Z8"/>
<dbReference type="CDD" id="cd03801">
    <property type="entry name" value="GT4_PimA-like"/>
    <property type="match status" value="1"/>
</dbReference>
<protein>
    <recommendedName>
        <fullName evidence="1">Glycosyl transferase family 1 domain-containing protein</fullName>
    </recommendedName>
</protein>
<dbReference type="GO" id="GO:0016757">
    <property type="term" value="F:glycosyltransferase activity"/>
    <property type="evidence" value="ECO:0007669"/>
    <property type="project" value="InterPro"/>
</dbReference>
<dbReference type="SUPFAM" id="SSF53756">
    <property type="entry name" value="UDP-Glycosyltransferase/glycogen phosphorylase"/>
    <property type="match status" value="1"/>
</dbReference>
<sequence length="442" mass="50710">MDSNAIPSLDASPADYTTMSVSLSDMKTEKKRLKFLLVSTHCHQYTGYSKVSWGILKELAKNPWLSVTHFGFQKFPQQQFQNGYRPYPPSVRVIDAASLERPFEQGFGFTVLPDVIRKLSPDVVMIYNDMSVVAKFFAEIDKAGIPKTFKMWVYADQVYNCQNQMFIDMLNLKAERIFAFTPFWKKCLKDQGVNRPLDVLLHGFDANIYVPIDKAQARKELQIPEDAFLFLNVNRNQPRKRYDLLIMAFVELLVKYPNRNICLLCICDKGDKGGWWLFDIFKRELQLRGARAEQFMTRLMLTSQDMTFTDEAINKFYNIADVGVNSAEGEGWGLCNFEGMGVGVPQVVPNVGGFKEFCTPDNSVLVEAKYRYYLPTVYSPVGGEVNCIDAHDLFLGMEKYLDADLRKEHGVAARKKVLEYTWERAVVPLVKRLKESLEDLDE</sequence>
<proteinExistence type="predicted"/>
<feature type="domain" description="Glycosyl transferase family 1" evidence="1">
    <location>
        <begin position="214"/>
        <end position="363"/>
    </location>
</feature>
<organism evidence="2">
    <name type="scientific">viral metagenome</name>
    <dbReference type="NCBI Taxonomy" id="1070528"/>
    <lineage>
        <taxon>unclassified sequences</taxon>
        <taxon>metagenomes</taxon>
        <taxon>organismal metagenomes</taxon>
    </lineage>
</organism>
<accession>A0A6C0L8Z8</accession>
<dbReference type="Gene3D" id="3.40.50.11930">
    <property type="match status" value="1"/>
</dbReference>
<reference evidence="2" key="1">
    <citation type="journal article" date="2020" name="Nature">
        <title>Giant virus diversity and host interactions through global metagenomics.</title>
        <authorList>
            <person name="Schulz F."/>
            <person name="Roux S."/>
            <person name="Paez-Espino D."/>
            <person name="Jungbluth S."/>
            <person name="Walsh D.A."/>
            <person name="Denef V.J."/>
            <person name="McMahon K.D."/>
            <person name="Konstantinidis K.T."/>
            <person name="Eloe-Fadrosh E.A."/>
            <person name="Kyrpides N.C."/>
            <person name="Woyke T."/>
        </authorList>
    </citation>
    <scope>NUCLEOTIDE SEQUENCE</scope>
    <source>
        <strain evidence="2">GVMAG-M-3300027759-16</strain>
    </source>
</reference>
<dbReference type="PANTHER" id="PTHR46656:SF3">
    <property type="entry name" value="PUTATIVE-RELATED"/>
    <property type="match status" value="1"/>
</dbReference>
<evidence type="ECO:0000259" key="1">
    <source>
        <dbReference type="Pfam" id="PF00534"/>
    </source>
</evidence>
<dbReference type="Gene3D" id="3.40.50.2000">
    <property type="entry name" value="Glycogen Phosphorylase B"/>
    <property type="match status" value="1"/>
</dbReference>
<dbReference type="PANTHER" id="PTHR46656">
    <property type="entry name" value="PUTATIVE-RELATED"/>
    <property type="match status" value="1"/>
</dbReference>
<dbReference type="EMBL" id="MN740437">
    <property type="protein sequence ID" value="QHU26181.1"/>
    <property type="molecule type" value="Genomic_DNA"/>
</dbReference>
<name>A0A6C0L8Z8_9ZZZZ</name>
<evidence type="ECO:0000313" key="2">
    <source>
        <dbReference type="EMBL" id="QHU26181.1"/>
    </source>
</evidence>
<dbReference type="InterPro" id="IPR001296">
    <property type="entry name" value="Glyco_trans_1"/>
</dbReference>
<dbReference type="Pfam" id="PF00534">
    <property type="entry name" value="Glycos_transf_1"/>
    <property type="match status" value="1"/>
</dbReference>